<keyword evidence="8" id="KW-0539">Nucleus</keyword>
<accession>A0A139HL92</accession>
<dbReference type="GO" id="GO:0005730">
    <property type="term" value="C:nucleolus"/>
    <property type="evidence" value="ECO:0007669"/>
    <property type="project" value="TreeGrafter"/>
</dbReference>
<dbReference type="PANTHER" id="PTHR11953:SF2">
    <property type="entry name" value="EXOSOME COMPLEX COMPONENT MTR3"/>
    <property type="match status" value="1"/>
</dbReference>
<keyword evidence="7" id="KW-0694">RNA-binding</keyword>
<dbReference type="InterPro" id="IPR050080">
    <property type="entry name" value="RNase_PH"/>
</dbReference>
<dbReference type="InterPro" id="IPR020568">
    <property type="entry name" value="Ribosomal_Su5_D2-typ_SF"/>
</dbReference>
<dbReference type="Gene3D" id="3.30.230.70">
    <property type="entry name" value="GHMP Kinase, N-terminal domain"/>
    <property type="match status" value="1"/>
</dbReference>
<proteinExistence type="inferred from homology"/>
<comment type="subcellular location">
    <subcellularLocation>
        <location evidence="2">Cytoplasm</location>
    </subcellularLocation>
    <subcellularLocation>
        <location evidence="1">Nucleus</location>
    </subcellularLocation>
</comment>
<evidence type="ECO:0000313" key="10">
    <source>
        <dbReference type="EMBL" id="KXT03285.1"/>
    </source>
</evidence>
<dbReference type="GO" id="GO:0071028">
    <property type="term" value="P:nuclear mRNA surveillance"/>
    <property type="evidence" value="ECO:0007669"/>
    <property type="project" value="TreeGrafter"/>
</dbReference>
<keyword evidence="11" id="KW-1185">Reference proteome</keyword>
<dbReference type="CDD" id="cd11371">
    <property type="entry name" value="RNase_PH_MTR3"/>
    <property type="match status" value="1"/>
</dbReference>
<dbReference type="GO" id="GO:0006364">
    <property type="term" value="P:rRNA processing"/>
    <property type="evidence" value="ECO:0007669"/>
    <property type="project" value="UniProtKB-KW"/>
</dbReference>
<dbReference type="GO" id="GO:0003723">
    <property type="term" value="F:RNA binding"/>
    <property type="evidence" value="ECO:0007669"/>
    <property type="project" value="UniProtKB-KW"/>
</dbReference>
<organism evidence="10 11">
    <name type="scientific">Pseudocercospora eumusae</name>
    <dbReference type="NCBI Taxonomy" id="321146"/>
    <lineage>
        <taxon>Eukaryota</taxon>
        <taxon>Fungi</taxon>
        <taxon>Dikarya</taxon>
        <taxon>Ascomycota</taxon>
        <taxon>Pezizomycotina</taxon>
        <taxon>Dothideomycetes</taxon>
        <taxon>Dothideomycetidae</taxon>
        <taxon>Mycosphaerellales</taxon>
        <taxon>Mycosphaerellaceae</taxon>
        <taxon>Pseudocercospora</taxon>
    </lineage>
</organism>
<feature type="domain" description="Exoribonuclease phosphorolytic" evidence="9">
    <location>
        <begin position="39"/>
        <end position="201"/>
    </location>
</feature>
<evidence type="ECO:0000256" key="7">
    <source>
        <dbReference type="ARBA" id="ARBA00022884"/>
    </source>
</evidence>
<dbReference type="Proteomes" id="UP000070133">
    <property type="component" value="Unassembled WGS sequence"/>
</dbReference>
<dbReference type="SUPFAM" id="SSF54211">
    <property type="entry name" value="Ribosomal protein S5 domain 2-like"/>
    <property type="match status" value="1"/>
</dbReference>
<keyword evidence="5" id="KW-0698">rRNA processing</keyword>
<evidence type="ECO:0000256" key="8">
    <source>
        <dbReference type="ARBA" id="ARBA00023242"/>
    </source>
</evidence>
<comment type="similarity">
    <text evidence="3">Belongs to the RNase PH family.</text>
</comment>
<dbReference type="GO" id="GO:0000177">
    <property type="term" value="C:cytoplasmic exosome (RNase complex)"/>
    <property type="evidence" value="ECO:0007669"/>
    <property type="project" value="TreeGrafter"/>
</dbReference>
<evidence type="ECO:0000256" key="3">
    <source>
        <dbReference type="ARBA" id="ARBA00006678"/>
    </source>
</evidence>
<dbReference type="GO" id="GO:0016075">
    <property type="term" value="P:rRNA catabolic process"/>
    <property type="evidence" value="ECO:0007669"/>
    <property type="project" value="TreeGrafter"/>
</dbReference>
<dbReference type="GO" id="GO:0000176">
    <property type="term" value="C:nuclear exosome (RNase complex)"/>
    <property type="evidence" value="ECO:0007669"/>
    <property type="project" value="TreeGrafter"/>
</dbReference>
<evidence type="ECO:0000256" key="4">
    <source>
        <dbReference type="ARBA" id="ARBA00022490"/>
    </source>
</evidence>
<keyword evidence="4" id="KW-0963">Cytoplasm</keyword>
<comment type="caution">
    <text evidence="10">The sequence shown here is derived from an EMBL/GenBank/DDBJ whole genome shotgun (WGS) entry which is preliminary data.</text>
</comment>
<dbReference type="STRING" id="321146.A0A139HL92"/>
<dbReference type="GO" id="GO:0034475">
    <property type="term" value="P:U4 snRNA 3'-end processing"/>
    <property type="evidence" value="ECO:0007669"/>
    <property type="project" value="TreeGrafter"/>
</dbReference>
<sequence length="425" mass="45551">MQADRRRISAPAGCTAPPVFITPKHTQIQRPKRTRKPEEHRKIFLRTGVVPSASGSAYYEISPQSSTESKQFLTPAASNLKITCTVHGPRPLPRNAAFSPNLLLTTHVKFAPFATRQRRGYVRDSSERDLGLHLDTALRGVIIADRWPKSGCEVVITVLEGEEDGFWAESSQAGKTGGWGMMSVLAGCITVASAALADAGIDCVDLVSGGVAALVNSNGSDEYILDPSPPEQDIKAACVVGYLQTRAEITEMWLKGEAGAEAETLIDNAVKASIMTRTVLADAVKEATERKLSKLPEVANGAPPAAKGKGKDLLGLTPRSSHISLIWTPLLSPSRLSLFQIPPPGLLGSRISAYPTGTISDIRDATIQHSSSTPLLMEEREFADVHDKPSKCSIFFGSRPHCTAPIFRVAESGHCVQNQALGGQV</sequence>
<dbReference type="InterPro" id="IPR001247">
    <property type="entry name" value="ExoRNase_PH_dom1"/>
</dbReference>
<name>A0A139HL92_9PEZI</name>
<evidence type="ECO:0000256" key="6">
    <source>
        <dbReference type="ARBA" id="ARBA00022835"/>
    </source>
</evidence>
<evidence type="ECO:0000256" key="5">
    <source>
        <dbReference type="ARBA" id="ARBA00022552"/>
    </source>
</evidence>
<evidence type="ECO:0000256" key="2">
    <source>
        <dbReference type="ARBA" id="ARBA00004496"/>
    </source>
</evidence>
<gene>
    <name evidence="10" type="ORF">AC578_4813</name>
</gene>
<evidence type="ECO:0000313" key="11">
    <source>
        <dbReference type="Proteomes" id="UP000070133"/>
    </source>
</evidence>
<dbReference type="PANTHER" id="PTHR11953">
    <property type="entry name" value="EXOSOME COMPLEX COMPONENT"/>
    <property type="match status" value="1"/>
</dbReference>
<evidence type="ECO:0000259" key="9">
    <source>
        <dbReference type="Pfam" id="PF01138"/>
    </source>
</evidence>
<dbReference type="AlphaFoldDB" id="A0A139HL92"/>
<reference evidence="10 11" key="1">
    <citation type="submission" date="2015-07" db="EMBL/GenBank/DDBJ databases">
        <title>Comparative genomics of the Sigatoka disease complex on banana suggests a link between parallel evolutionary changes in Pseudocercospora fijiensis and Pseudocercospora eumusae and increased virulence on the banana host.</title>
        <authorList>
            <person name="Chang T.-C."/>
            <person name="Salvucci A."/>
            <person name="Crous P.W."/>
            <person name="Stergiopoulos I."/>
        </authorList>
    </citation>
    <scope>NUCLEOTIDE SEQUENCE [LARGE SCALE GENOMIC DNA]</scope>
    <source>
        <strain evidence="10 11">CBS 114824</strain>
    </source>
</reference>
<dbReference type="Pfam" id="PF01138">
    <property type="entry name" value="RNase_PH"/>
    <property type="match status" value="1"/>
</dbReference>
<dbReference type="EMBL" id="LFZN01000032">
    <property type="protein sequence ID" value="KXT03285.1"/>
    <property type="molecule type" value="Genomic_DNA"/>
</dbReference>
<evidence type="ECO:0000256" key="1">
    <source>
        <dbReference type="ARBA" id="ARBA00004123"/>
    </source>
</evidence>
<dbReference type="GO" id="GO:0071051">
    <property type="term" value="P:poly(A)-dependent snoRNA 3'-end processing"/>
    <property type="evidence" value="ECO:0007669"/>
    <property type="project" value="TreeGrafter"/>
</dbReference>
<keyword evidence="6" id="KW-0271">Exosome</keyword>
<protein>
    <recommendedName>
        <fullName evidence="9">Exoribonuclease phosphorolytic domain-containing protein</fullName>
    </recommendedName>
</protein>
<dbReference type="InterPro" id="IPR027408">
    <property type="entry name" value="PNPase/RNase_PH_dom_sf"/>
</dbReference>
<dbReference type="OrthoDB" id="2504340at2759"/>